<proteinExistence type="predicted"/>
<evidence type="ECO:0000313" key="3">
    <source>
        <dbReference type="EMBL" id="NYS24012.1"/>
    </source>
</evidence>
<sequence>MTCHRLLLPLFLLALAVALPLPGSQARAEPQEITLGRDQSLNFGRQLLAQGRPDVAMAMARALVAVDPQDPEALVLLAAALQQQGDYPESRQHARAAYATASNDMLRFEAAMLSGRADFHHGAHTRAQWWLRRAAHTAPDAETREIAERNFLQVRRANPLELHFNLGVTGSSNVNDGSSSETIEIFGLPFRLDGTARALSGTEIGVDMGLRYRLRASRQSATFALAALSTRNYRLSSKAREIAPDARNRDFARQTIEIGLAHRFALSEDGAVYEITGRLGRTWYGGDLLSNSARLQLSRSTMITPQTNLRLTLSTQRQNRLDSAARSSTSYGLQADVAHAFDSGARLFAAASWRETQAQATNVQNTAHRAQVTYVMAEPVMGVRLSSTLDIEQRRFPENILQPDGRRDLTGRIGLSASLEEVEYMGFSPSLNLQFSRTRSNVSLHESESLDMFLGVNSRF</sequence>
<dbReference type="InterPro" id="IPR011990">
    <property type="entry name" value="TPR-like_helical_dom_sf"/>
</dbReference>
<feature type="signal peptide" evidence="1">
    <location>
        <begin position="1"/>
        <end position="28"/>
    </location>
</feature>
<comment type="caution">
    <text evidence="3">The sequence shown here is derived from an EMBL/GenBank/DDBJ whole genome shotgun (WGS) entry which is preliminary data.</text>
</comment>
<organism evidence="3 4">
    <name type="scientific">Rhabdonatronobacter sediminivivens</name>
    <dbReference type="NCBI Taxonomy" id="2743469"/>
    <lineage>
        <taxon>Bacteria</taxon>
        <taxon>Pseudomonadati</taxon>
        <taxon>Pseudomonadota</taxon>
        <taxon>Alphaproteobacteria</taxon>
        <taxon>Rhodobacterales</taxon>
        <taxon>Paracoccaceae</taxon>
        <taxon>Rhabdonatronobacter</taxon>
    </lineage>
</organism>
<dbReference type="Pfam" id="PF14559">
    <property type="entry name" value="TPR_19"/>
    <property type="match status" value="1"/>
</dbReference>
<name>A0A7Z0HXF8_9RHOB</name>
<dbReference type="AlphaFoldDB" id="A0A7Z0HXF8"/>
<reference evidence="3 4" key="1">
    <citation type="journal article" date="2000" name="Arch. Microbiol.">
        <title>Rhodobaca bogoriensis gen. nov. and sp. nov., an alkaliphilic purple nonsulfur bacterium from African Rift Valley soda lakes.</title>
        <authorList>
            <person name="Milford A.D."/>
            <person name="Achenbach L.A."/>
            <person name="Jung D.O."/>
            <person name="Madigan M.T."/>
        </authorList>
    </citation>
    <scope>NUCLEOTIDE SEQUENCE [LARGE SCALE GENOMIC DNA]</scope>
    <source>
        <strain evidence="3 4">2376</strain>
    </source>
</reference>
<evidence type="ECO:0000259" key="2">
    <source>
        <dbReference type="Pfam" id="PF04575"/>
    </source>
</evidence>
<dbReference type="SUPFAM" id="SSF48452">
    <property type="entry name" value="TPR-like"/>
    <property type="match status" value="1"/>
</dbReference>
<feature type="domain" description="Surface lipoprotein assembly modifier C-terminal" evidence="2">
    <location>
        <begin position="165"/>
        <end position="460"/>
    </location>
</feature>
<keyword evidence="4" id="KW-1185">Reference proteome</keyword>
<protein>
    <submittedName>
        <fullName evidence="3">DUF560 domain-containing protein</fullName>
    </submittedName>
</protein>
<dbReference type="RefSeq" id="WP_179904719.1">
    <property type="nucleotide sequence ID" value="NZ_JACBXS010000005.1"/>
</dbReference>
<accession>A0A7Z0HXF8</accession>
<dbReference type="InterPro" id="IPR007655">
    <property type="entry name" value="Slam_C"/>
</dbReference>
<feature type="chain" id="PRO_5030846774" evidence="1">
    <location>
        <begin position="29"/>
        <end position="460"/>
    </location>
</feature>
<dbReference type="Proteomes" id="UP000529417">
    <property type="component" value="Unassembled WGS sequence"/>
</dbReference>
<keyword evidence="1" id="KW-0732">Signal</keyword>
<dbReference type="Pfam" id="PF04575">
    <property type="entry name" value="SlipAM"/>
    <property type="match status" value="1"/>
</dbReference>
<gene>
    <name evidence="3" type="ORF">HUK65_03335</name>
</gene>
<dbReference type="EMBL" id="JACBXS010000005">
    <property type="protein sequence ID" value="NYS24012.1"/>
    <property type="molecule type" value="Genomic_DNA"/>
</dbReference>
<evidence type="ECO:0000313" key="4">
    <source>
        <dbReference type="Proteomes" id="UP000529417"/>
    </source>
</evidence>
<dbReference type="Gene3D" id="1.25.40.10">
    <property type="entry name" value="Tetratricopeptide repeat domain"/>
    <property type="match status" value="1"/>
</dbReference>
<evidence type="ECO:0000256" key="1">
    <source>
        <dbReference type="SAM" id="SignalP"/>
    </source>
</evidence>